<dbReference type="Proteomes" id="UP001234297">
    <property type="component" value="Chromosome 2"/>
</dbReference>
<reference evidence="1 2" key="1">
    <citation type="journal article" date="2022" name="Hortic Res">
        <title>A haplotype resolved chromosomal level avocado genome allows analysis of novel avocado genes.</title>
        <authorList>
            <person name="Nath O."/>
            <person name="Fletcher S.J."/>
            <person name="Hayward A."/>
            <person name="Shaw L.M."/>
            <person name="Masouleh A.K."/>
            <person name="Furtado A."/>
            <person name="Henry R.J."/>
            <person name="Mitter N."/>
        </authorList>
    </citation>
    <scope>NUCLEOTIDE SEQUENCE [LARGE SCALE GENOMIC DNA]</scope>
    <source>
        <strain evidence="2">cv. Hass</strain>
    </source>
</reference>
<name>A0ACC2MAM6_PERAE</name>
<keyword evidence="2" id="KW-1185">Reference proteome</keyword>
<evidence type="ECO:0000313" key="1">
    <source>
        <dbReference type="EMBL" id="KAJ8642649.1"/>
    </source>
</evidence>
<proteinExistence type="predicted"/>
<accession>A0ACC2MAM6</accession>
<organism evidence="1 2">
    <name type="scientific">Persea americana</name>
    <name type="common">Avocado</name>
    <dbReference type="NCBI Taxonomy" id="3435"/>
    <lineage>
        <taxon>Eukaryota</taxon>
        <taxon>Viridiplantae</taxon>
        <taxon>Streptophyta</taxon>
        <taxon>Embryophyta</taxon>
        <taxon>Tracheophyta</taxon>
        <taxon>Spermatophyta</taxon>
        <taxon>Magnoliopsida</taxon>
        <taxon>Magnoliidae</taxon>
        <taxon>Laurales</taxon>
        <taxon>Lauraceae</taxon>
        <taxon>Persea</taxon>
    </lineage>
</organism>
<evidence type="ECO:0000313" key="2">
    <source>
        <dbReference type="Proteomes" id="UP001234297"/>
    </source>
</evidence>
<gene>
    <name evidence="1" type="ORF">MRB53_004397</name>
</gene>
<comment type="caution">
    <text evidence="1">The sequence shown here is derived from an EMBL/GenBank/DDBJ whole genome shotgun (WGS) entry which is preliminary data.</text>
</comment>
<protein>
    <submittedName>
        <fullName evidence="1">Uncharacterized protein</fullName>
    </submittedName>
</protein>
<sequence length="1307" mass="146083">MKSEPKLETCLQRNGAFGIPRKNGFLAQCGRLLRSACIDRVDEGDESIYNLETSVNGMGETYYNSRRSPLPPELLLPDGPFVENDEESNNDILRSFCKNRNLVEASNIINTMQRAGHIPDFHACVNLIRGLVRRGRVDKAINVLQITVLSGGVPDNITYNMLIGGLCKKGQLNAAMELLDSMSLSGCLPDVIAYNTILRCMFDHGQIDQAIEFWKDQLRKGFPSYLITSTVVVELVCRSYGTERALEGMADEALNILHSLGDIGCFPVRISYNTVIDGLAKKGNMEKARQLFAEMLSHGITPDHITYNSLIGGYCKNGLMEEAVEILKVMGRKNHRTRVSTYTLVIEALCRSKKVDTAIQILDTMILNRYKPNHSIYTALVKGVAASGLTDEADMLLKNLIKHADCMLFSAPRARCSKRPVLFCQKPPGPHLLLNFRCPTSATSYSRLSLSRLVSSAKTLASFEEFLFVRLQRPKQVNTSSTTTDRMGENEPVVAQTTTMDYPSVGYASDYSAADPAAAAADGSAYMIGTSGDSTSSVAPTEAVYALPDGSSLGDGTVYNMDPSSVPQDGLLAQNYDTKLLSVGATASSNAENGNVSNDAGGPVVEQQFEEGSAISTEEDRLWSIVRANSLDFNAWTALIQETEKLAEDNILKTRKVYDAFLAEFPLCYGYWKKYADHEARLGTIEKVVEVYERSVQAVTYSVDIWLHYCMFAISTYGDPDTVRRLFERGLAYAGTDYLSYPLWDKYIEYEYSQQEWSHLAMIYTRILEHPIQQLDRYFNSFKELAGSRPLSEIRTAEEAAMLTSSLESSGQGVEGEVNPDGVDESLKPVSAGLTEAEELEKYVAIREEMYKKAKEFDSKIIDFETAIRRPYFHVKPLDDPQLDNWHRYLDFIEGGEDFNKVIKLYERCLIACANYPEYWIRYVLCMEASGSMELANNALARATQVFVKRQPEIHLFAARFKESSGDISGARAEYQLVHSELSPGLLEAIIKHANMEYRLGNVDAAFSVYEEAIATERGKEQSQPLPMLFVQYSRFLYLVAGNAEKARDVQAGALEHVQLSKHFLEAVIHLESIQSSRKRIDYLDALVEKFITPNPENPNMTSASEREELSSIFLEFLDLFGDTQLIKKADNRHAKLFLHQKSMSESKKRHAEDYLASDKAKLAKSYSSVPSQTPSVMGAYPNTQNQWTAGYGPQPQAWTQASQTQGQQWNPAYTQQAAYGGYAAYGVLTLQQHILLFRHFLNKAMPRPLQLLPQLNKQLQLPKLTTAVTIELRRSVPNTTSMTKVWCLATVGMIPEAVLLDFLLVS</sequence>
<dbReference type="EMBL" id="CM056810">
    <property type="protein sequence ID" value="KAJ8642649.1"/>
    <property type="molecule type" value="Genomic_DNA"/>
</dbReference>